<organism evidence="2 3">
    <name type="scientific">Xanthomonas hortorum pv. carotae</name>
    <dbReference type="NCBI Taxonomy" id="487904"/>
    <lineage>
        <taxon>Bacteria</taxon>
        <taxon>Pseudomonadati</taxon>
        <taxon>Pseudomonadota</taxon>
        <taxon>Gammaproteobacteria</taxon>
        <taxon>Lysobacterales</taxon>
        <taxon>Lysobacteraceae</taxon>
        <taxon>Xanthomonas</taxon>
    </lineage>
</organism>
<dbReference type="AlphaFoldDB" id="A0A6V7BR90"/>
<keyword evidence="1" id="KW-0732">Signal</keyword>
<dbReference type="Gene3D" id="3.55.50.30">
    <property type="match status" value="1"/>
</dbReference>
<reference evidence="2 3" key="1">
    <citation type="submission" date="2020-07" db="EMBL/GenBank/DDBJ databases">
        <authorList>
            <person name="Pothier F. J."/>
        </authorList>
    </citation>
    <scope>NUCLEOTIDE SEQUENCE [LARGE SCALE GENOMIC DNA]</scope>
    <source>
        <strain evidence="2 3">CFBP 7900</strain>
    </source>
</reference>
<evidence type="ECO:0008006" key="4">
    <source>
        <dbReference type="Google" id="ProtNLM"/>
    </source>
</evidence>
<evidence type="ECO:0000313" key="2">
    <source>
        <dbReference type="EMBL" id="CAD0304753.1"/>
    </source>
</evidence>
<feature type="chain" id="PRO_5036394268" description="Secreted protein" evidence="1">
    <location>
        <begin position="24"/>
        <end position="198"/>
    </location>
</feature>
<feature type="signal peptide" evidence="1">
    <location>
        <begin position="1"/>
        <end position="23"/>
    </location>
</feature>
<evidence type="ECO:0000256" key="1">
    <source>
        <dbReference type="SAM" id="SignalP"/>
    </source>
</evidence>
<sequence length="198" mass="21712">MYKNRGHLLLSLLLIGAAGPAAANECGLDKPVRVDIPAQMIGSALKEWSRQTGCVVRLDPKITNPGRSQPVQGTLNTQESIYSLLAGAHLEATPTNDYSAGNVATLVFVVDDEQGRYFGERTERIESQITALEHKKKIDKRKLAAYRKKNLDVANTVSAEINRQSHLDPGTRITAVDQLNHIETGLKKMKAQAVASRR</sequence>
<protein>
    <recommendedName>
        <fullName evidence="4">Secreted protein</fullName>
    </recommendedName>
</protein>
<proteinExistence type="predicted"/>
<dbReference type="EMBL" id="CAJDKC010000003">
    <property type="protein sequence ID" value="CAD0304753.1"/>
    <property type="molecule type" value="Genomic_DNA"/>
</dbReference>
<name>A0A6V7BR90_9XANT</name>
<dbReference type="Proteomes" id="UP000587508">
    <property type="component" value="Unassembled WGS sequence"/>
</dbReference>
<comment type="caution">
    <text evidence="2">The sequence shown here is derived from an EMBL/GenBank/DDBJ whole genome shotgun (WGS) entry which is preliminary data.</text>
</comment>
<dbReference type="EMBL" id="CAJDKC010000003">
    <property type="protein sequence ID" value="CAD0304747.1"/>
    <property type="molecule type" value="Genomic_DNA"/>
</dbReference>
<accession>A0A6V7BR90</accession>
<gene>
    <name evidence="2" type="ORF">CFBP7900_03230</name>
</gene>
<evidence type="ECO:0000313" key="3">
    <source>
        <dbReference type="Proteomes" id="UP000587508"/>
    </source>
</evidence>